<feature type="transmembrane region" description="Helical" evidence="13">
    <location>
        <begin position="283"/>
        <end position="302"/>
    </location>
</feature>
<feature type="transmembrane region" description="Helical" evidence="13">
    <location>
        <begin position="611"/>
        <end position="630"/>
    </location>
</feature>
<dbReference type="GO" id="GO:0036503">
    <property type="term" value="P:ERAD pathway"/>
    <property type="evidence" value="ECO:0007669"/>
    <property type="project" value="TreeGrafter"/>
</dbReference>
<feature type="transmembrane region" description="Helical" evidence="13">
    <location>
        <begin position="377"/>
        <end position="404"/>
    </location>
</feature>
<dbReference type="GO" id="GO:0005789">
    <property type="term" value="C:endoplasmic reticulum membrane"/>
    <property type="evidence" value="ECO:0007669"/>
    <property type="project" value="TreeGrafter"/>
</dbReference>
<feature type="transmembrane region" description="Helical" evidence="13">
    <location>
        <begin position="337"/>
        <end position="356"/>
    </location>
</feature>
<sequence>MTVDLISISDNQQEQPQKICRVCRDDEGEEPLFSPCHCKSFIHQQCLVDWLKSKNGVQDSSDINYDAHCEICLGKIHFKREYTTTSANVGFVKIIKLKWHTVLQYLNCTKYVVFLLNFLWFLVNWFVIRKYFVTKQLPRWEPSYVFENNSFFVDDLTIASQQLLFGASVLTVLWSNKMGARLVNHHFGKPIDTEIPIPKIGITFKLNFCLFLAAPLLVPLCLLVFGAVPIYFTKLFFRTNHFSKFSNHIFGSLMICLLASIVPVQTFSKSNERLFTVLFYTKYYAKLAAIQYIQFLSFAMVLKPAIDRVFGDLLFGVDAHPIPISDLSLKALFMSPYSSFAFLVLNIMQFFNASFFRPGAFYFFPKFGDESSTDDSIYLFGIFWHLWSTFEDVLSMIAVFFLLYGASLRLLVDFKPDLFPISLGFFLPKNQNTGGSTVGDNNSFVFTNLDKLLVILGPLLAKFSDFYFKPFAKLAARKLRLTSYLFGQGYIDERGYVVYRNWKQQLFNPTMAALSNSTLYSDPQTKTELCTNFERNALVNAYFVPNGNFARVPGFLPMDYTERYFVPVTRKDKLLGDEPEKLVSDYKQLRNIKTYNYDVVYIPPLFKLRLFFFYIVMGSICNMTFLYFTISSNYLGKQVLKLLQFAPHIYQYIDSTTCFTLTNVVLGLFLQLTLINSLCEKKIPKYVFENVLKAIMYPVMLYVFIKVLTVFVFAFSGCISYNFVCAYDLFYKSFIRGEKRIMNVDHFYFIFPRYLFDEYMFHAFLPVLLSTSVITFKFFIQVANENRPKTVMKNFWNVVVKPTLYLFTRYFGISLVVQVFYVLLKNFKAIKSFADVQAYMGAMFSVQMHSWGNGAFLLIGPAVFSFEATRDFWKTCSNYWAKSKHQAMDKLNAEKIFLQDAE</sequence>
<keyword evidence="9" id="KW-0833">Ubl conjugation pathway</keyword>
<dbReference type="SUPFAM" id="SSF57850">
    <property type="entry name" value="RING/U-box"/>
    <property type="match status" value="1"/>
</dbReference>
<dbReference type="SMART" id="SM00744">
    <property type="entry name" value="RINGv"/>
    <property type="match status" value="1"/>
</dbReference>
<feature type="transmembrane region" description="Helical" evidence="13">
    <location>
        <begin position="803"/>
        <end position="824"/>
    </location>
</feature>
<evidence type="ECO:0000256" key="12">
    <source>
        <dbReference type="ARBA" id="ARBA00023136"/>
    </source>
</evidence>
<dbReference type="PANTHER" id="PTHR13145:SF0">
    <property type="entry name" value="E3 UBIQUITIN-PROTEIN LIGASE MARCHF6"/>
    <property type="match status" value="1"/>
</dbReference>
<dbReference type="GO" id="GO:0061630">
    <property type="term" value="F:ubiquitin protein ligase activity"/>
    <property type="evidence" value="ECO:0007669"/>
    <property type="project" value="UniProtKB-EC"/>
</dbReference>
<dbReference type="EC" id="2.3.2.27" evidence="4"/>
<evidence type="ECO:0000313" key="15">
    <source>
        <dbReference type="EMBL" id="OEJ83141.1"/>
    </source>
</evidence>
<dbReference type="AlphaFoldDB" id="A0A1E5R8E9"/>
<evidence type="ECO:0000259" key="14">
    <source>
        <dbReference type="PROSITE" id="PS51292"/>
    </source>
</evidence>
<evidence type="ECO:0000256" key="11">
    <source>
        <dbReference type="ARBA" id="ARBA00022989"/>
    </source>
</evidence>
<dbReference type="PROSITE" id="PS51292">
    <property type="entry name" value="ZF_RING_CH"/>
    <property type="match status" value="1"/>
</dbReference>
<dbReference type="EMBL" id="LPNM01000009">
    <property type="protein sequence ID" value="OEJ83141.1"/>
    <property type="molecule type" value="Genomic_DNA"/>
</dbReference>
<gene>
    <name evidence="15" type="ORF">AWRI3579_g3490</name>
</gene>
<dbReference type="PANTHER" id="PTHR13145">
    <property type="entry name" value="SSM4 PROTEIN"/>
    <property type="match status" value="1"/>
</dbReference>
<keyword evidence="6 13" id="KW-0812">Transmembrane</keyword>
<organism evidence="15 16">
    <name type="scientific">Hanseniaspora osmophila</name>
    <dbReference type="NCBI Taxonomy" id="56408"/>
    <lineage>
        <taxon>Eukaryota</taxon>
        <taxon>Fungi</taxon>
        <taxon>Dikarya</taxon>
        <taxon>Ascomycota</taxon>
        <taxon>Saccharomycotina</taxon>
        <taxon>Saccharomycetes</taxon>
        <taxon>Saccharomycodales</taxon>
        <taxon>Saccharomycodaceae</taxon>
        <taxon>Hanseniaspora</taxon>
    </lineage>
</organism>
<dbReference type="OrthoDB" id="3972902at2759"/>
<evidence type="ECO:0000256" key="7">
    <source>
        <dbReference type="ARBA" id="ARBA00022723"/>
    </source>
</evidence>
<keyword evidence="11 13" id="KW-1133">Transmembrane helix</keyword>
<evidence type="ECO:0000256" key="8">
    <source>
        <dbReference type="ARBA" id="ARBA00022771"/>
    </source>
</evidence>
<evidence type="ECO:0000256" key="4">
    <source>
        <dbReference type="ARBA" id="ARBA00012483"/>
    </source>
</evidence>
<evidence type="ECO:0000256" key="13">
    <source>
        <dbReference type="SAM" id="Phobius"/>
    </source>
</evidence>
<keyword evidence="8" id="KW-0863">Zinc-finger</keyword>
<dbReference type="STRING" id="56408.A0A1E5R8E9"/>
<dbReference type="Pfam" id="PF12906">
    <property type="entry name" value="RINGv"/>
    <property type="match status" value="1"/>
</dbReference>
<keyword evidence="7" id="KW-0479">Metal-binding</keyword>
<comment type="caution">
    <text evidence="15">The sequence shown here is derived from an EMBL/GenBank/DDBJ whole genome shotgun (WGS) entry which is preliminary data.</text>
</comment>
<dbReference type="InParanoid" id="A0A1E5R8E9"/>
<evidence type="ECO:0000256" key="3">
    <source>
        <dbReference type="ARBA" id="ARBA00004906"/>
    </source>
</evidence>
<name>A0A1E5R8E9_9ASCO</name>
<keyword evidence="5" id="KW-0808">Transferase</keyword>
<evidence type="ECO:0000256" key="10">
    <source>
        <dbReference type="ARBA" id="ARBA00022833"/>
    </source>
</evidence>
<dbReference type="GO" id="GO:0008270">
    <property type="term" value="F:zinc ion binding"/>
    <property type="evidence" value="ECO:0007669"/>
    <property type="project" value="UniProtKB-KW"/>
</dbReference>
<evidence type="ECO:0000313" key="16">
    <source>
        <dbReference type="Proteomes" id="UP000095728"/>
    </source>
</evidence>
<comment type="catalytic activity">
    <reaction evidence="1">
        <text>S-ubiquitinyl-[E2 ubiquitin-conjugating enzyme]-L-cysteine + [acceptor protein]-L-lysine = [E2 ubiquitin-conjugating enzyme]-L-cysteine + N(6)-ubiquitinyl-[acceptor protein]-L-lysine.</text>
        <dbReference type="EC" id="2.3.2.27"/>
    </reaction>
</comment>
<evidence type="ECO:0000256" key="1">
    <source>
        <dbReference type="ARBA" id="ARBA00000900"/>
    </source>
</evidence>
<keyword evidence="10" id="KW-0862">Zinc</keyword>
<protein>
    <recommendedName>
        <fullName evidence="4">RING-type E3 ubiquitin transferase</fullName>
        <ecNumber evidence="4">2.3.2.27</ecNumber>
    </recommendedName>
</protein>
<accession>A0A1E5R8E9</accession>
<keyword evidence="16" id="KW-1185">Reference proteome</keyword>
<dbReference type="Gene3D" id="3.30.40.10">
    <property type="entry name" value="Zinc/RING finger domain, C3HC4 (zinc finger)"/>
    <property type="match status" value="1"/>
</dbReference>
<feature type="transmembrane region" description="Helical" evidence="13">
    <location>
        <begin position="111"/>
        <end position="128"/>
    </location>
</feature>
<keyword evidence="12 13" id="KW-0472">Membrane</keyword>
<dbReference type="InterPro" id="IPR011016">
    <property type="entry name" value="Znf_RING-CH"/>
</dbReference>
<feature type="transmembrane region" description="Helical" evidence="13">
    <location>
        <begin position="245"/>
        <end position="262"/>
    </location>
</feature>
<evidence type="ECO:0000256" key="2">
    <source>
        <dbReference type="ARBA" id="ARBA00004141"/>
    </source>
</evidence>
<comment type="subcellular location">
    <subcellularLocation>
        <location evidence="2">Membrane</location>
        <topology evidence="2">Multi-pass membrane protein</topology>
    </subcellularLocation>
</comment>
<feature type="transmembrane region" description="Helical" evidence="13">
    <location>
        <begin position="759"/>
        <end position="783"/>
    </location>
</feature>
<comment type="pathway">
    <text evidence="3">Protein modification; protein ubiquitination.</text>
</comment>
<evidence type="ECO:0000256" key="6">
    <source>
        <dbReference type="ARBA" id="ARBA00022692"/>
    </source>
</evidence>
<reference evidence="16" key="1">
    <citation type="journal article" date="2016" name="Genome Announc.">
        <title>Genome sequences of three species of Hanseniaspora isolated from spontaneous wine fermentations.</title>
        <authorList>
            <person name="Sternes P.R."/>
            <person name="Lee D."/>
            <person name="Kutyna D.R."/>
            <person name="Borneman A.R."/>
        </authorList>
    </citation>
    <scope>NUCLEOTIDE SEQUENCE [LARGE SCALE GENOMIC DNA]</scope>
    <source>
        <strain evidence="16">AWRI3579</strain>
    </source>
</reference>
<dbReference type="InterPro" id="IPR013083">
    <property type="entry name" value="Znf_RING/FYVE/PHD"/>
</dbReference>
<evidence type="ECO:0000256" key="9">
    <source>
        <dbReference type="ARBA" id="ARBA00022786"/>
    </source>
</evidence>
<evidence type="ECO:0000256" key="5">
    <source>
        <dbReference type="ARBA" id="ARBA00022679"/>
    </source>
</evidence>
<feature type="transmembrane region" description="Helical" evidence="13">
    <location>
        <begin position="208"/>
        <end position="233"/>
    </location>
</feature>
<feature type="transmembrane region" description="Helical" evidence="13">
    <location>
        <begin position="650"/>
        <end position="674"/>
    </location>
</feature>
<dbReference type="Proteomes" id="UP000095728">
    <property type="component" value="Unassembled WGS sequence"/>
</dbReference>
<proteinExistence type="predicted"/>
<feature type="domain" description="RING-CH-type" evidence="14">
    <location>
        <begin position="12"/>
        <end position="79"/>
    </location>
</feature>